<dbReference type="EMBL" id="HACG01052508">
    <property type="protein sequence ID" value="CEK99379.1"/>
    <property type="molecule type" value="Transcribed_RNA"/>
</dbReference>
<sequence length="49" mass="5490">EIKKTINKTDIAVDMPSSGDETLTITASFLEKLPGYFNIKNTNFTRKPT</sequence>
<name>A0A0B7C1P5_9EUPU</name>
<evidence type="ECO:0000313" key="1">
    <source>
        <dbReference type="EMBL" id="CEK99379.1"/>
    </source>
</evidence>
<accession>A0A0B7C1P5</accession>
<dbReference type="AlphaFoldDB" id="A0A0B7C1P5"/>
<organism evidence="1">
    <name type="scientific">Arion vulgaris</name>
    <dbReference type="NCBI Taxonomy" id="1028688"/>
    <lineage>
        <taxon>Eukaryota</taxon>
        <taxon>Metazoa</taxon>
        <taxon>Spiralia</taxon>
        <taxon>Lophotrochozoa</taxon>
        <taxon>Mollusca</taxon>
        <taxon>Gastropoda</taxon>
        <taxon>Heterobranchia</taxon>
        <taxon>Euthyneura</taxon>
        <taxon>Panpulmonata</taxon>
        <taxon>Eupulmonata</taxon>
        <taxon>Stylommatophora</taxon>
        <taxon>Helicina</taxon>
        <taxon>Arionoidea</taxon>
        <taxon>Arionidae</taxon>
        <taxon>Arion</taxon>
    </lineage>
</organism>
<proteinExistence type="predicted"/>
<reference evidence="1" key="1">
    <citation type="submission" date="2014-12" db="EMBL/GenBank/DDBJ databases">
        <title>Insight into the proteome of Arion vulgaris.</title>
        <authorList>
            <person name="Aradska J."/>
            <person name="Bulat T."/>
            <person name="Smidak R."/>
            <person name="Sarate P."/>
            <person name="Gangsoo J."/>
            <person name="Sialana F."/>
            <person name="Bilban M."/>
            <person name="Lubec G."/>
        </authorList>
    </citation>
    <scope>NUCLEOTIDE SEQUENCE</scope>
    <source>
        <tissue evidence="1">Skin</tissue>
    </source>
</reference>
<feature type="non-terminal residue" evidence="1">
    <location>
        <position position="1"/>
    </location>
</feature>
<gene>
    <name evidence="1" type="primary">ORF221135</name>
</gene>
<protein>
    <submittedName>
        <fullName evidence="1">Uncharacterized protein</fullName>
    </submittedName>
</protein>